<name>A0A212KXZ2_9BACT</name>
<dbReference type="AlphaFoldDB" id="A0A212KXZ2"/>
<dbReference type="EMBL" id="FMJC01000001">
    <property type="protein sequence ID" value="SCM70140.1"/>
    <property type="molecule type" value="Genomic_DNA"/>
</dbReference>
<organism evidence="1">
    <name type="scientific">uncultured Desulfovibrio sp</name>
    <dbReference type="NCBI Taxonomy" id="167968"/>
    <lineage>
        <taxon>Bacteria</taxon>
        <taxon>Pseudomonadati</taxon>
        <taxon>Thermodesulfobacteriota</taxon>
        <taxon>Desulfovibrionia</taxon>
        <taxon>Desulfovibrionales</taxon>
        <taxon>Desulfovibrionaceae</taxon>
        <taxon>Desulfovibrio</taxon>
        <taxon>environmental samples</taxon>
    </lineage>
</organism>
<accession>A0A212KXZ2</accession>
<protein>
    <submittedName>
        <fullName evidence="1">Uncharacterized protein</fullName>
    </submittedName>
</protein>
<reference evidence="1" key="1">
    <citation type="submission" date="2016-08" db="EMBL/GenBank/DDBJ databases">
        <authorList>
            <person name="Seilhamer J.J."/>
        </authorList>
    </citation>
    <scope>NUCLEOTIDE SEQUENCE</scope>
    <source>
        <strain evidence="1">86-1</strain>
    </source>
</reference>
<evidence type="ECO:0000313" key="1">
    <source>
        <dbReference type="EMBL" id="SCM70140.1"/>
    </source>
</evidence>
<gene>
    <name evidence="1" type="ORF">KL86DES1_10211</name>
</gene>
<proteinExistence type="predicted"/>
<sequence>MFSDGGSIPPASTIKQFQQGSRCLTKAREPFVLVSLKAFSVSLCVTLYLDSSYLHCLP</sequence>